<evidence type="ECO:0000313" key="2">
    <source>
        <dbReference type="Proteomes" id="UP001157006"/>
    </source>
</evidence>
<dbReference type="EMBL" id="OX451739">
    <property type="protein sequence ID" value="CAI8606792.1"/>
    <property type="molecule type" value="Genomic_DNA"/>
</dbReference>
<organism evidence="1 2">
    <name type="scientific">Vicia faba</name>
    <name type="common">Broad bean</name>
    <name type="synonym">Faba vulgaris</name>
    <dbReference type="NCBI Taxonomy" id="3906"/>
    <lineage>
        <taxon>Eukaryota</taxon>
        <taxon>Viridiplantae</taxon>
        <taxon>Streptophyta</taxon>
        <taxon>Embryophyta</taxon>
        <taxon>Tracheophyta</taxon>
        <taxon>Spermatophyta</taxon>
        <taxon>Magnoliopsida</taxon>
        <taxon>eudicotyledons</taxon>
        <taxon>Gunneridae</taxon>
        <taxon>Pentapetalae</taxon>
        <taxon>rosids</taxon>
        <taxon>fabids</taxon>
        <taxon>Fabales</taxon>
        <taxon>Fabaceae</taxon>
        <taxon>Papilionoideae</taxon>
        <taxon>50 kb inversion clade</taxon>
        <taxon>NPAAA clade</taxon>
        <taxon>Hologalegina</taxon>
        <taxon>IRL clade</taxon>
        <taxon>Fabeae</taxon>
        <taxon>Vicia</taxon>
    </lineage>
</organism>
<reference evidence="1 2" key="1">
    <citation type="submission" date="2023-01" db="EMBL/GenBank/DDBJ databases">
        <authorList>
            <person name="Kreplak J."/>
        </authorList>
    </citation>
    <scope>NUCLEOTIDE SEQUENCE [LARGE SCALE GENOMIC DNA]</scope>
</reference>
<protein>
    <submittedName>
        <fullName evidence="1">Uncharacterized protein</fullName>
    </submittedName>
</protein>
<keyword evidence="2" id="KW-1185">Reference proteome</keyword>
<evidence type="ECO:0000313" key="1">
    <source>
        <dbReference type="EMBL" id="CAI8606792.1"/>
    </source>
</evidence>
<name>A0AAV1ABH8_VICFA</name>
<accession>A0AAV1ABH8</accession>
<dbReference type="AlphaFoldDB" id="A0AAV1ABH8"/>
<proteinExistence type="predicted"/>
<sequence length="127" mass="14075">MDRGCYVQHLWVLFVTISDEVWESEADTTRGGAHRSYGGYGGYVGFSISVRPKSRGQTEWETTMMAESIADCTQLFETGAINVVVNAEGSWITMMSVSFPESEDGVAQRFLCFAAQNFLSCNDEVFA</sequence>
<gene>
    <name evidence="1" type="ORF">VFH_IV007400</name>
</gene>
<dbReference type="Proteomes" id="UP001157006">
    <property type="component" value="Chromosome 4"/>
</dbReference>